<organism evidence="1 2">
    <name type="scientific">Glossina austeni</name>
    <name type="common">Savannah tsetse fly</name>
    <dbReference type="NCBI Taxonomy" id="7395"/>
    <lineage>
        <taxon>Eukaryota</taxon>
        <taxon>Metazoa</taxon>
        <taxon>Ecdysozoa</taxon>
        <taxon>Arthropoda</taxon>
        <taxon>Hexapoda</taxon>
        <taxon>Insecta</taxon>
        <taxon>Pterygota</taxon>
        <taxon>Neoptera</taxon>
        <taxon>Endopterygota</taxon>
        <taxon>Diptera</taxon>
        <taxon>Brachycera</taxon>
        <taxon>Muscomorpha</taxon>
        <taxon>Hippoboscoidea</taxon>
        <taxon>Glossinidae</taxon>
        <taxon>Glossina</taxon>
    </lineage>
</organism>
<dbReference type="Proteomes" id="UP000078200">
    <property type="component" value="Unassembled WGS sequence"/>
</dbReference>
<reference evidence="1" key="1">
    <citation type="submission" date="2020-05" db="UniProtKB">
        <authorList>
            <consortium name="EnsemblMetazoa"/>
        </authorList>
    </citation>
    <scope>IDENTIFICATION</scope>
    <source>
        <strain evidence="1">TTRI</strain>
    </source>
</reference>
<keyword evidence="2" id="KW-1185">Reference proteome</keyword>
<dbReference type="AlphaFoldDB" id="A0A1A9VHC9"/>
<dbReference type="EnsemblMetazoa" id="GAUT037349-RA">
    <property type="protein sequence ID" value="GAUT037349-PA"/>
    <property type="gene ID" value="GAUT037349"/>
</dbReference>
<evidence type="ECO:0000313" key="2">
    <source>
        <dbReference type="Proteomes" id="UP000078200"/>
    </source>
</evidence>
<name>A0A1A9VHC9_GLOAU</name>
<sequence length="154" mass="17354">MFSLPRCPFSAGERLLSQYCNIVVTMTTTSACCYFRYIIVPHTTPSYQLLLLAMPLMSALESVFRTVFELHLMWMTFNLLNLIGESSSISSIDSKAFPHGEDSNIGKQKPKQLSESMSCDYRLKILEQDCRCIIVMPETSATMLIAPAKDMSAY</sequence>
<proteinExistence type="predicted"/>
<protein>
    <submittedName>
        <fullName evidence="1">Uncharacterized protein</fullName>
    </submittedName>
</protein>
<accession>A0A1A9VHC9</accession>
<evidence type="ECO:0000313" key="1">
    <source>
        <dbReference type="EnsemblMetazoa" id="GAUT037349-PA"/>
    </source>
</evidence>
<dbReference type="PROSITE" id="PS51257">
    <property type="entry name" value="PROKAR_LIPOPROTEIN"/>
    <property type="match status" value="1"/>
</dbReference>
<dbReference type="VEuPathDB" id="VectorBase:GAUT037349"/>